<proteinExistence type="predicted"/>
<dbReference type="RefSeq" id="YP_009397410.1">
    <property type="nucleotide sequence ID" value="NC_035287.1"/>
</dbReference>
<evidence type="ECO:0000313" key="1">
    <source>
        <dbReference type="EMBL" id="ARW66596.1"/>
    </source>
</evidence>
<name>A0A1Z1MKY2_9FLOR</name>
<geneLocation type="chloroplast" evidence="1"/>
<keyword evidence="1" id="KW-0934">Plastid</keyword>
<organism evidence="1">
    <name type="scientific">Dasyclonium flaccidum</name>
    <dbReference type="NCBI Taxonomy" id="2007274"/>
    <lineage>
        <taxon>Eukaryota</taxon>
        <taxon>Rhodophyta</taxon>
        <taxon>Florideophyceae</taxon>
        <taxon>Rhodymeniophycidae</taxon>
        <taxon>Ceramiales</taxon>
        <taxon>Rhodomelaceae</taxon>
        <taxon>Polyzonieae</taxon>
        <taxon>Dasyclonium</taxon>
    </lineage>
</organism>
<sequence length="58" mass="7010">MCICINCRHIHRCQTYLIIKKKHQKNNQNIIEEKYIFNPMNNIISININIQSRNIILD</sequence>
<accession>A0A1Z1MKY2</accession>
<dbReference type="Pfam" id="PF10718">
    <property type="entry name" value="Ycf34"/>
    <property type="match status" value="1"/>
</dbReference>
<keyword evidence="1" id="KW-0150">Chloroplast</keyword>
<dbReference type="InterPro" id="IPR019656">
    <property type="entry name" value="Uncharacterised_Ycf34"/>
</dbReference>
<dbReference type="AlphaFoldDB" id="A0A1Z1MKY2"/>
<dbReference type="EMBL" id="MF101443">
    <property type="protein sequence ID" value="ARW66596.1"/>
    <property type="molecule type" value="Genomic_DNA"/>
</dbReference>
<protein>
    <recommendedName>
        <fullName evidence="2">Ycf34</fullName>
    </recommendedName>
</protein>
<evidence type="ECO:0008006" key="2">
    <source>
        <dbReference type="Google" id="ProtNLM"/>
    </source>
</evidence>
<dbReference type="GeneID" id="33359767"/>
<gene>
    <name evidence="1" type="primary">ycf34</name>
</gene>
<reference evidence="1" key="1">
    <citation type="journal article" date="2017" name="J. Phycol.">
        <title>Analysis of chloroplast genomes and a supermatrix inform reclassification of the Rhodomelaceae (Rhodophyta).</title>
        <authorList>
            <person name="Diaz-Tapia P."/>
            <person name="Maggs C.A."/>
            <person name="West J.A."/>
            <person name="Verbruggen H."/>
        </authorList>
    </citation>
    <scope>NUCLEOTIDE SEQUENCE</scope>
    <source>
        <strain evidence="1">PD1087</strain>
    </source>
</reference>